<feature type="binding site" evidence="6">
    <location>
        <position position="46"/>
    </location>
    <ligand>
        <name>ATP</name>
        <dbReference type="ChEBI" id="CHEBI:30616"/>
    </ligand>
</feature>
<dbReference type="InterPro" id="IPR025198">
    <property type="entry name" value="PPK_N_dom"/>
</dbReference>
<protein>
    <recommendedName>
        <fullName evidence="6 7">Polyphosphate kinase</fullName>
        <ecNumber evidence="6 7">2.7.4.1</ecNumber>
    </recommendedName>
    <alternativeName>
        <fullName evidence="6">ATP-polyphosphate phosphotransferase</fullName>
    </alternativeName>
    <alternativeName>
        <fullName evidence="6">Polyphosphoric acid kinase</fullName>
    </alternativeName>
</protein>
<dbReference type="SUPFAM" id="SSF56024">
    <property type="entry name" value="Phospholipase D/nuclease"/>
    <property type="match status" value="2"/>
</dbReference>
<dbReference type="EMBL" id="CP010904">
    <property type="protein sequence ID" value="AKJ65050.1"/>
    <property type="molecule type" value="Genomic_DNA"/>
</dbReference>
<feature type="binding site" evidence="6">
    <location>
        <position position="561"/>
    </location>
    <ligand>
        <name>ATP</name>
        <dbReference type="ChEBI" id="CHEBI:30616"/>
    </ligand>
</feature>
<keyword evidence="6" id="KW-0479">Metal-binding</keyword>
<gene>
    <name evidence="6 13" type="primary">ppk</name>
    <name evidence="13" type="ORF">L21SP4_01813</name>
</gene>
<dbReference type="PIRSF" id="PIRSF015589">
    <property type="entry name" value="PP_kinase"/>
    <property type="match status" value="1"/>
</dbReference>
<comment type="PTM">
    <text evidence="6 7">An intermediate of this reaction is the autophosphorylated ppk in which a phosphate is covalently linked to a histidine residue through a N-P bond.</text>
</comment>
<dbReference type="Pfam" id="PF17941">
    <property type="entry name" value="PP_kinase_C_1"/>
    <property type="match status" value="1"/>
</dbReference>
<keyword evidence="1 6" id="KW-0597">Phosphoprotein</keyword>
<dbReference type="InterPro" id="IPR024953">
    <property type="entry name" value="PP_kinase_middle"/>
</dbReference>
<dbReference type="NCBIfam" id="NF003917">
    <property type="entry name" value="PRK05443.1-1"/>
    <property type="match status" value="1"/>
</dbReference>
<dbReference type="OrthoDB" id="9761456at2"/>
<feature type="active site" description="Phosphohistidine intermediate" evidence="6">
    <location>
        <position position="432"/>
    </location>
</feature>
<comment type="cofactor">
    <cofactor evidence="6">
        <name>Mg(2+)</name>
        <dbReference type="ChEBI" id="CHEBI:18420"/>
    </cofactor>
</comment>
<feature type="domain" description="Polyphosphate kinase C-terminal" evidence="11">
    <location>
        <begin position="500"/>
        <end position="671"/>
    </location>
</feature>
<comment type="catalytic activity">
    <reaction evidence="6 7">
        <text>[phosphate](n) + ATP = [phosphate](n+1) + ADP</text>
        <dbReference type="Rhea" id="RHEA:19573"/>
        <dbReference type="Rhea" id="RHEA-COMP:9859"/>
        <dbReference type="Rhea" id="RHEA-COMP:14280"/>
        <dbReference type="ChEBI" id="CHEBI:16838"/>
        <dbReference type="ChEBI" id="CHEBI:30616"/>
        <dbReference type="ChEBI" id="CHEBI:456216"/>
        <dbReference type="EC" id="2.7.4.1"/>
    </reaction>
</comment>
<evidence type="ECO:0000313" key="13">
    <source>
        <dbReference type="EMBL" id="AKJ65050.1"/>
    </source>
</evidence>
<dbReference type="Gene3D" id="3.30.1840.10">
    <property type="entry name" value="Polyphosphate kinase middle domain"/>
    <property type="match status" value="1"/>
</dbReference>
<dbReference type="InterPro" id="IPR025200">
    <property type="entry name" value="PPK_C_dom2"/>
</dbReference>
<evidence type="ECO:0000256" key="4">
    <source>
        <dbReference type="ARBA" id="ARBA00022777"/>
    </source>
</evidence>
<evidence type="ECO:0000256" key="7">
    <source>
        <dbReference type="RuleBase" id="RU003800"/>
    </source>
</evidence>
<dbReference type="CDD" id="cd09165">
    <property type="entry name" value="PLDc_PaPPK1_C1_like"/>
    <property type="match status" value="1"/>
</dbReference>
<feature type="binding site" evidence="6">
    <location>
        <position position="402"/>
    </location>
    <ligand>
        <name>Mg(2+)</name>
        <dbReference type="ChEBI" id="CHEBI:18420"/>
    </ligand>
</feature>
<dbReference type="PANTHER" id="PTHR30218:SF0">
    <property type="entry name" value="POLYPHOSPHATE KINASE"/>
    <property type="match status" value="1"/>
</dbReference>
<comment type="similarity">
    <text evidence="6 7">Belongs to the polyphosphate kinase 1 (PPK1) family.</text>
</comment>
<evidence type="ECO:0000256" key="1">
    <source>
        <dbReference type="ARBA" id="ARBA00022553"/>
    </source>
</evidence>
<evidence type="ECO:0000256" key="6">
    <source>
        <dbReference type="HAMAP-Rule" id="MF_00347"/>
    </source>
</evidence>
<keyword evidence="5 6" id="KW-0067">ATP-binding</keyword>
<evidence type="ECO:0000259" key="10">
    <source>
        <dbReference type="Pfam" id="PF13089"/>
    </source>
</evidence>
<dbReference type="EC" id="2.7.4.1" evidence="6 7"/>
<evidence type="ECO:0000313" key="14">
    <source>
        <dbReference type="Proteomes" id="UP000035268"/>
    </source>
</evidence>
<dbReference type="SUPFAM" id="SSF143724">
    <property type="entry name" value="PHP14-like"/>
    <property type="match status" value="1"/>
</dbReference>
<dbReference type="KEGG" id="vbl:L21SP4_01813"/>
<feature type="domain" description="Polyphosphate kinase N-terminal" evidence="10">
    <location>
        <begin position="8"/>
        <end position="112"/>
    </location>
</feature>
<evidence type="ECO:0000259" key="12">
    <source>
        <dbReference type="Pfam" id="PF17941"/>
    </source>
</evidence>
<dbReference type="Proteomes" id="UP000035268">
    <property type="component" value="Chromosome"/>
</dbReference>
<feature type="binding site" evidence="6">
    <location>
        <position position="589"/>
    </location>
    <ligand>
        <name>ATP</name>
        <dbReference type="ChEBI" id="CHEBI:30616"/>
    </ligand>
</feature>
<dbReference type="Gene3D" id="3.30.870.10">
    <property type="entry name" value="Endonuclease Chain A"/>
    <property type="match status" value="2"/>
</dbReference>
<dbReference type="InterPro" id="IPR041108">
    <property type="entry name" value="PP_kinase_C_1"/>
</dbReference>
<sequence length="707" mass="80153">MAPDRSHFINRELSWLDFNDRVLAEARDPGTPLLERLRFLSITASNLDEFFMVRVGGLQLQRREGKRKKDPSGLTPAGQLKAILKRVRSMVETQYACYREDLEPALARAGIRRARPEEVESEPRRFLRSAFEEQLFPLITPMSIEAEGPMPLIHNLELHMAVLLSGGEDGGTELAVMPLGRATHRFFSLPSRDELYHYMTLEDVVRMHAAEWFPGRPVQEAAAFRVTRNADLAVQEDEAPDLLSGMEEVLEARKQSGPVRLEIEGAASHELRSRLQDRLGLKRPEVFPVHGPLNLNDFGALADMEGFDEHKFEPWPPQPSPEVDPGRPMFDQISERSLLLYHPYESFDPVVRFIEEAAADPDVLAIKQVLYRTSRNSPVVEALKRAAESNKYVTAVVELRARFDEARNIEWARQLEQSGVQVIYGVRGLKTHAKVCIVMRREPDGIVRYVHYGTGNFNEVTARVYGDLSYMTSDPNLGADASSFFNAVCGYSQPRHFNGLLMAPIHMRDGLVALIEQEIERSRQGQKAAIDAKMNSLVDPGMIGKLYEASKAGVRIRLNVRGICCLRPGVKGLSENITVLSIIDRFLEHARVFRFRHGGEHLTYIGSADWMPRNLDRRVEVLVPVDDAPSRKRLRKILDVHFSDSEKSWTLGPDGNWSRTKAAKRKKVRSQAELHRRACEAFRTARQANRTVLQPHLPQEGDRGMNR</sequence>
<dbReference type="GO" id="GO:0006799">
    <property type="term" value="P:polyphosphate biosynthetic process"/>
    <property type="evidence" value="ECO:0007669"/>
    <property type="project" value="UniProtKB-UniRule"/>
</dbReference>
<dbReference type="NCBIfam" id="NF003921">
    <property type="entry name" value="PRK05443.2-2"/>
    <property type="match status" value="1"/>
</dbReference>
<dbReference type="AlphaFoldDB" id="A0A0G3EJT2"/>
<dbReference type="GO" id="GO:0005524">
    <property type="term" value="F:ATP binding"/>
    <property type="evidence" value="ECO:0007669"/>
    <property type="project" value="UniProtKB-KW"/>
</dbReference>
<dbReference type="Pfam" id="PF13089">
    <property type="entry name" value="PP_kinase_N"/>
    <property type="match status" value="1"/>
</dbReference>
<feature type="domain" description="Polyphosphate kinase middle" evidence="9">
    <location>
        <begin position="124"/>
        <end position="299"/>
    </location>
</feature>
<proteinExistence type="inferred from homology"/>
<evidence type="ECO:0000256" key="3">
    <source>
        <dbReference type="ARBA" id="ARBA00022741"/>
    </source>
</evidence>
<accession>A0A0G3EJT2</accession>
<evidence type="ECO:0000259" key="9">
    <source>
        <dbReference type="Pfam" id="PF02503"/>
    </source>
</evidence>
<dbReference type="NCBIfam" id="TIGR03705">
    <property type="entry name" value="poly_P_kin"/>
    <property type="match status" value="1"/>
</dbReference>
<evidence type="ECO:0000256" key="8">
    <source>
        <dbReference type="SAM" id="MobiDB-lite"/>
    </source>
</evidence>
<dbReference type="Pfam" id="PF02503">
    <property type="entry name" value="PP_kinase"/>
    <property type="match status" value="1"/>
</dbReference>
<keyword evidence="3 6" id="KW-0547">Nucleotide-binding</keyword>
<feature type="domain" description="Polyphosphate kinase C-terminal" evidence="12">
    <location>
        <begin position="329"/>
        <end position="493"/>
    </location>
</feature>
<feature type="binding site" evidence="6">
    <location>
        <position position="372"/>
    </location>
    <ligand>
        <name>Mg(2+)</name>
        <dbReference type="ChEBI" id="CHEBI:18420"/>
    </ligand>
</feature>
<evidence type="ECO:0000259" key="11">
    <source>
        <dbReference type="Pfam" id="PF13090"/>
    </source>
</evidence>
<dbReference type="GO" id="GO:0008976">
    <property type="term" value="F:polyphosphate kinase activity"/>
    <property type="evidence" value="ECO:0007669"/>
    <property type="project" value="UniProtKB-UniRule"/>
</dbReference>
<dbReference type="InterPro" id="IPR036832">
    <property type="entry name" value="PPK_N_dom_sf"/>
</dbReference>
<dbReference type="HAMAP" id="MF_00347">
    <property type="entry name" value="Polyphosphate_kinase"/>
    <property type="match status" value="1"/>
</dbReference>
<dbReference type="InterPro" id="IPR003414">
    <property type="entry name" value="PP_kinase"/>
</dbReference>
<dbReference type="RefSeq" id="WP_052882320.1">
    <property type="nucleotide sequence ID" value="NZ_CP010904.1"/>
</dbReference>
<evidence type="ECO:0000256" key="2">
    <source>
        <dbReference type="ARBA" id="ARBA00022679"/>
    </source>
</evidence>
<dbReference type="GO" id="GO:0046872">
    <property type="term" value="F:metal ion binding"/>
    <property type="evidence" value="ECO:0007669"/>
    <property type="project" value="UniProtKB-KW"/>
</dbReference>
<dbReference type="NCBIfam" id="NF003918">
    <property type="entry name" value="PRK05443.1-2"/>
    <property type="match status" value="1"/>
</dbReference>
<keyword evidence="6" id="KW-0460">Magnesium</keyword>
<dbReference type="PANTHER" id="PTHR30218">
    <property type="entry name" value="POLYPHOSPHATE KINASE"/>
    <property type="match status" value="1"/>
</dbReference>
<reference evidence="13 14" key="2">
    <citation type="journal article" date="2016" name="ISME J.">
        <title>Characterization of the first cultured representative of Verrucomicrobia subdivision 5 indicates the proposal of a novel phylum.</title>
        <authorList>
            <person name="Spring S."/>
            <person name="Bunk B."/>
            <person name="Sproer C."/>
            <person name="Schumann P."/>
            <person name="Rohde M."/>
            <person name="Tindall B.J."/>
            <person name="Klenk H.P."/>
        </authorList>
    </citation>
    <scope>NUCLEOTIDE SEQUENCE [LARGE SCALE GENOMIC DNA]</scope>
    <source>
        <strain evidence="13 14">L21-Fru-AB</strain>
    </source>
</reference>
<reference evidence="14" key="1">
    <citation type="submission" date="2015-02" db="EMBL/GenBank/DDBJ databases">
        <title>Description and complete genome sequence of the first cultured representative of the subdivision 5 of the Verrucomicrobia phylum.</title>
        <authorList>
            <person name="Spring S."/>
            <person name="Bunk B."/>
            <person name="Sproer C."/>
            <person name="Klenk H.-P."/>
        </authorList>
    </citation>
    <scope>NUCLEOTIDE SEQUENCE [LARGE SCALE GENOMIC DNA]</scope>
    <source>
        <strain evidence="14">L21-Fru-AB</strain>
    </source>
</reference>
<feature type="binding site" evidence="6">
    <location>
        <position position="465"/>
    </location>
    <ligand>
        <name>ATP</name>
        <dbReference type="ChEBI" id="CHEBI:30616"/>
    </ligand>
</feature>
<comment type="function">
    <text evidence="6 7">Catalyzes the reversible transfer of the terminal phosphate of ATP to form a long-chain polyphosphate (polyP).</text>
</comment>
<dbReference type="CDD" id="cd09168">
    <property type="entry name" value="PLDc_PaPPK1_C2_like"/>
    <property type="match status" value="1"/>
</dbReference>
<dbReference type="InterPro" id="IPR036830">
    <property type="entry name" value="PP_kinase_middle_dom_sf"/>
</dbReference>
<feature type="region of interest" description="Disordered" evidence="8">
    <location>
        <begin position="687"/>
        <end position="707"/>
    </location>
</feature>
<keyword evidence="4 6" id="KW-0418">Kinase</keyword>
<evidence type="ECO:0000256" key="5">
    <source>
        <dbReference type="ARBA" id="ARBA00022840"/>
    </source>
</evidence>
<dbReference type="Gene3D" id="1.20.58.310">
    <property type="entry name" value="Polyphosphate kinase N-terminal domain"/>
    <property type="match status" value="1"/>
</dbReference>
<name>A0A0G3EJT2_9BACT</name>
<dbReference type="SUPFAM" id="SSF140356">
    <property type="entry name" value="PPK N-terminal domain-like"/>
    <property type="match status" value="1"/>
</dbReference>
<dbReference type="STRING" id="1307763.L21SP4_01813"/>
<keyword evidence="14" id="KW-1185">Reference proteome</keyword>
<keyword evidence="2 6" id="KW-0808">Transferase</keyword>
<dbReference type="GO" id="GO:0009358">
    <property type="term" value="C:polyphosphate kinase complex"/>
    <property type="evidence" value="ECO:0007669"/>
    <property type="project" value="InterPro"/>
</dbReference>
<dbReference type="PATRIC" id="fig|1609981.3.peg.1883"/>
<dbReference type="Pfam" id="PF13090">
    <property type="entry name" value="PP_kinase_C"/>
    <property type="match status" value="1"/>
</dbReference>
<organism evidence="13 14">
    <name type="scientific">Kiritimatiella glycovorans</name>
    <dbReference type="NCBI Taxonomy" id="1307763"/>
    <lineage>
        <taxon>Bacteria</taxon>
        <taxon>Pseudomonadati</taxon>
        <taxon>Kiritimatiellota</taxon>
        <taxon>Kiritimatiellia</taxon>
        <taxon>Kiritimatiellales</taxon>
        <taxon>Kiritimatiellaceae</taxon>
        <taxon>Kiritimatiella</taxon>
    </lineage>
</organism>